<dbReference type="PANTHER" id="PTHR46663:SF2">
    <property type="entry name" value="GGDEF DOMAIN-CONTAINING PROTEIN"/>
    <property type="match status" value="1"/>
</dbReference>
<keyword evidence="1" id="KW-0812">Transmembrane</keyword>
<feature type="transmembrane region" description="Helical" evidence="1">
    <location>
        <begin position="297"/>
        <end position="316"/>
    </location>
</feature>
<dbReference type="InterPro" id="IPR000160">
    <property type="entry name" value="GGDEF_dom"/>
</dbReference>
<dbReference type="SMART" id="SM00267">
    <property type="entry name" value="GGDEF"/>
    <property type="match status" value="1"/>
</dbReference>
<keyword evidence="4" id="KW-1185">Reference proteome</keyword>
<evidence type="ECO:0000259" key="2">
    <source>
        <dbReference type="PROSITE" id="PS50887"/>
    </source>
</evidence>
<dbReference type="CDD" id="cd01949">
    <property type="entry name" value="GGDEF"/>
    <property type="match status" value="1"/>
</dbReference>
<dbReference type="PANTHER" id="PTHR46663">
    <property type="entry name" value="DIGUANYLATE CYCLASE DGCT-RELATED"/>
    <property type="match status" value="1"/>
</dbReference>
<accession>A0A1S1PYQ7</accession>
<keyword evidence="1" id="KW-1133">Transmembrane helix</keyword>
<dbReference type="OrthoDB" id="23692at2"/>
<dbReference type="EMBL" id="MBLM01000195">
    <property type="protein sequence ID" value="OHV26411.1"/>
    <property type="molecule type" value="Genomic_DNA"/>
</dbReference>
<gene>
    <name evidence="3" type="ORF">CC117_31600</name>
</gene>
<dbReference type="InterPro" id="IPR043128">
    <property type="entry name" value="Rev_trsase/Diguanyl_cyclase"/>
</dbReference>
<sequence>MAGLRVLGDAVPGPLRSAGWSHMPRSFRRALVGCPLLVGLAAVFAALLDPGPAVIATTVVAFVSEVTAALACFWSARHAAAGDRRWRVLIGMFAVGLAGGALLTAVTLLKGDSIRSSVTSEYLGLIAFYGLALAGLLCLPTHPVDGRGVHGRGSDLTRWYAIVVLDSALIVGSILLFEWGTSLEAIARASAPDPVQLLIALVHQLTMLALAATVLLIATFRRPRSPTTLALLGGGLLAYSLTGSIHVYRFAHGHYDLPAWSLIPLIVSLQLITLAALAPVRGPVEQHTAAEAGPRSMWAHTALPYAVLGVTSLLPLGKLVAGTPLNRVEAYGAVSLLLLAFTRQMITMAENTRLLAEVRKREKQLNYQAFHDPLTGLANRALFARRLQHEVDPDIEPGNDATPTGSQAAVSVLCLDLDQFKRVNDTFGHAIGDELLKIIAGRLRAGIGTNDTVARLGGDEFAVIIDSSGPDEPVHVAQRLAAAVQTPCHLAGRTYLPHASLGLVTLDPDARPVSPDSLLHQADLAMYAAKRTKTGRLVVYDRHLVRGDHPPCL</sequence>
<feature type="transmembrane region" description="Helical" evidence="1">
    <location>
        <begin position="30"/>
        <end position="48"/>
    </location>
</feature>
<feature type="transmembrane region" description="Helical" evidence="1">
    <location>
        <begin position="257"/>
        <end position="277"/>
    </location>
</feature>
<feature type="transmembrane region" description="Helical" evidence="1">
    <location>
        <begin position="197"/>
        <end position="217"/>
    </location>
</feature>
<feature type="transmembrane region" description="Helical" evidence="1">
    <location>
        <begin position="229"/>
        <end position="251"/>
    </location>
</feature>
<dbReference type="InterPro" id="IPR029787">
    <property type="entry name" value="Nucleotide_cyclase"/>
</dbReference>
<name>A0A1S1PYQ7_9ACTN</name>
<organism evidence="3 4">
    <name type="scientific">Parafrankia colletiae</name>
    <dbReference type="NCBI Taxonomy" id="573497"/>
    <lineage>
        <taxon>Bacteria</taxon>
        <taxon>Bacillati</taxon>
        <taxon>Actinomycetota</taxon>
        <taxon>Actinomycetes</taxon>
        <taxon>Frankiales</taxon>
        <taxon>Frankiaceae</taxon>
        <taxon>Parafrankia</taxon>
    </lineage>
</organism>
<dbReference type="Gene3D" id="3.30.70.270">
    <property type="match status" value="1"/>
</dbReference>
<keyword evidence="1" id="KW-0472">Membrane</keyword>
<protein>
    <submittedName>
        <fullName evidence="3">Diguanylate cyclase</fullName>
    </submittedName>
</protein>
<comment type="caution">
    <text evidence="3">The sequence shown here is derived from an EMBL/GenBank/DDBJ whole genome shotgun (WGS) entry which is preliminary data.</text>
</comment>
<feature type="transmembrane region" description="Helical" evidence="1">
    <location>
        <begin position="122"/>
        <end position="139"/>
    </location>
</feature>
<feature type="domain" description="GGDEF" evidence="2">
    <location>
        <begin position="408"/>
        <end position="542"/>
    </location>
</feature>
<dbReference type="SUPFAM" id="SSF55073">
    <property type="entry name" value="Nucleotide cyclase"/>
    <property type="match status" value="1"/>
</dbReference>
<evidence type="ECO:0000313" key="4">
    <source>
        <dbReference type="Proteomes" id="UP000179627"/>
    </source>
</evidence>
<dbReference type="AlphaFoldDB" id="A0A1S1PYQ7"/>
<dbReference type="PROSITE" id="PS50887">
    <property type="entry name" value="GGDEF"/>
    <property type="match status" value="1"/>
</dbReference>
<evidence type="ECO:0000313" key="3">
    <source>
        <dbReference type="EMBL" id="OHV26411.1"/>
    </source>
</evidence>
<evidence type="ECO:0000256" key="1">
    <source>
        <dbReference type="SAM" id="Phobius"/>
    </source>
</evidence>
<feature type="transmembrane region" description="Helical" evidence="1">
    <location>
        <begin position="88"/>
        <end position="110"/>
    </location>
</feature>
<reference evidence="4" key="1">
    <citation type="submission" date="2016-07" db="EMBL/GenBank/DDBJ databases">
        <title>Sequence Frankia sp. strain CcI1.17.</title>
        <authorList>
            <person name="Ghodhbane-Gtari F."/>
            <person name="Swanson E."/>
            <person name="Gueddou A."/>
            <person name="Morris K."/>
            <person name="Hezbri K."/>
            <person name="Ktari A."/>
            <person name="Nouioui I."/>
            <person name="Abebe-Akele F."/>
            <person name="Simpson S."/>
            <person name="Thomas K."/>
            <person name="Gtari M."/>
            <person name="Tisa L.S."/>
            <person name="Hurst S."/>
        </authorList>
    </citation>
    <scope>NUCLEOTIDE SEQUENCE [LARGE SCALE GENOMIC DNA]</scope>
    <source>
        <strain evidence="4">Cc1.17</strain>
    </source>
</reference>
<dbReference type="NCBIfam" id="TIGR00254">
    <property type="entry name" value="GGDEF"/>
    <property type="match status" value="1"/>
</dbReference>
<proteinExistence type="predicted"/>
<dbReference type="InterPro" id="IPR052163">
    <property type="entry name" value="DGC-Regulatory_Protein"/>
</dbReference>
<dbReference type="Proteomes" id="UP000179627">
    <property type="component" value="Unassembled WGS sequence"/>
</dbReference>
<feature type="transmembrane region" description="Helical" evidence="1">
    <location>
        <begin position="159"/>
        <end position="177"/>
    </location>
</feature>
<dbReference type="Pfam" id="PF00990">
    <property type="entry name" value="GGDEF"/>
    <property type="match status" value="1"/>
</dbReference>
<feature type="transmembrane region" description="Helical" evidence="1">
    <location>
        <begin position="54"/>
        <end position="76"/>
    </location>
</feature>